<accession>A0A109RH48</accession>
<evidence type="ECO:0000313" key="2">
    <source>
        <dbReference type="Proteomes" id="UP000062260"/>
    </source>
</evidence>
<name>A0A109RH48_9LACT</name>
<keyword evidence="1" id="KW-0813">Transport</keyword>
<dbReference type="RefSeq" id="WP_067980555.1">
    <property type="nucleotide sequence ID" value="NZ_CP014163.1"/>
</dbReference>
<evidence type="ECO:0000313" key="1">
    <source>
        <dbReference type="EMBL" id="AMB99894.1"/>
    </source>
</evidence>
<dbReference type="EMBL" id="CP014163">
    <property type="protein sequence ID" value="AMB99894.1"/>
    <property type="molecule type" value="Genomic_DNA"/>
</dbReference>
<protein>
    <submittedName>
        <fullName evidence="1">PTS sugar transporter subunit IIA</fullName>
    </submittedName>
</protein>
<dbReference type="SUPFAM" id="SSF55804">
    <property type="entry name" value="Phoshotransferase/anion transport protein"/>
    <property type="match status" value="1"/>
</dbReference>
<dbReference type="InterPro" id="IPR002178">
    <property type="entry name" value="PTS_EIIA_type-2_dom"/>
</dbReference>
<gene>
    <name evidence="1" type="ORF">AWM75_07895</name>
</gene>
<dbReference type="CDD" id="cd00211">
    <property type="entry name" value="PTS_IIA_fru"/>
    <property type="match status" value="1"/>
</dbReference>
<dbReference type="AlphaFoldDB" id="A0A109RH48"/>
<proteinExistence type="predicted"/>
<dbReference type="Pfam" id="PF00359">
    <property type="entry name" value="PTS_EIIA_2"/>
    <property type="match status" value="1"/>
</dbReference>
<reference evidence="2" key="2">
    <citation type="submission" date="2016-01" db="EMBL/GenBank/DDBJ databases">
        <title>Six Aerococcus type strain genome sequencing and assembly using PacBio and Illumina Hiseq.</title>
        <authorList>
            <person name="Carkaci D."/>
            <person name="Dargis R."/>
            <person name="Nielsen X.C."/>
            <person name="Skovgaard O."/>
            <person name="Fuursted K."/>
            <person name="Christensen J.J."/>
        </authorList>
    </citation>
    <scope>NUCLEOTIDE SEQUENCE [LARGE SCALE GENOMIC DNA]</scope>
    <source>
        <strain evidence="2">CCUG42038B</strain>
    </source>
</reference>
<organism evidence="1 2">
    <name type="scientific">Aerococcus urinaehominis</name>
    <dbReference type="NCBI Taxonomy" id="128944"/>
    <lineage>
        <taxon>Bacteria</taxon>
        <taxon>Bacillati</taxon>
        <taxon>Bacillota</taxon>
        <taxon>Bacilli</taxon>
        <taxon>Lactobacillales</taxon>
        <taxon>Aerococcaceae</taxon>
        <taxon>Aerococcus</taxon>
    </lineage>
</organism>
<dbReference type="PANTHER" id="PTHR47738">
    <property type="entry name" value="PTS SYSTEM FRUCTOSE-LIKE EIIA COMPONENT-RELATED"/>
    <property type="match status" value="1"/>
</dbReference>
<dbReference type="InterPro" id="IPR051541">
    <property type="entry name" value="PTS_SugarTrans_NitroReg"/>
</dbReference>
<dbReference type="KEGG" id="auh:AWM75_07895"/>
<dbReference type="Proteomes" id="UP000062260">
    <property type="component" value="Chromosome"/>
</dbReference>
<dbReference type="Gene3D" id="3.40.930.10">
    <property type="entry name" value="Mannitol-specific EII, Chain A"/>
    <property type="match status" value="1"/>
</dbReference>
<sequence>MYLDFNLGLLQTEENDADSLLNHLVDMLEEENIVKRSFREAIFEREQAYPTGLMINSFGFAIPHADNSHVNKSQICYATLKEPVIFKSMTDPNESVEVNMVFMITMKEPHEQLEMLQNLMSLFQNEEQVKDLMTLTDKDEFKRKLIKAGIN</sequence>
<keyword evidence="2" id="KW-1185">Reference proteome</keyword>
<dbReference type="STRING" id="128944.AWM75_07895"/>
<keyword evidence="1" id="KW-0762">Sugar transport</keyword>
<dbReference type="PROSITE" id="PS51094">
    <property type="entry name" value="PTS_EIIA_TYPE_2"/>
    <property type="match status" value="1"/>
</dbReference>
<dbReference type="InterPro" id="IPR016152">
    <property type="entry name" value="PTrfase/Anion_transptr"/>
</dbReference>
<reference evidence="1 2" key="1">
    <citation type="journal article" date="2016" name="Genome Announc.">
        <title>Complete Genome Sequences of Aerococcus christensenii CCUG 28831T, Aerococcus sanguinicola CCUG 43001T, Aerococcus urinae CCUG 36881T, Aerococcus urinaeequi CCUG 28094T, Aerococcus urinaehominis CCUG 42038 BT, and Aerococcus viridans CCUG 4311T.</title>
        <authorList>
            <person name="Carkaci D."/>
            <person name="Dargis R."/>
            <person name="Nielsen X.C."/>
            <person name="Skovgaard O."/>
            <person name="Fuursted K."/>
            <person name="Christensen J.J."/>
        </authorList>
    </citation>
    <scope>NUCLEOTIDE SEQUENCE [LARGE SCALE GENOMIC DNA]</scope>
    <source>
        <strain evidence="1 2">CCUG42038B</strain>
    </source>
</reference>
<dbReference type="OrthoDB" id="370976at2"/>
<dbReference type="PANTHER" id="PTHR47738:SF3">
    <property type="entry name" value="PHOSPHOTRANSFERASE SYSTEM MANNITOL_FRUCTOSE-SPECIFIC IIA DOMAIN CONTAINING PROTEIN"/>
    <property type="match status" value="1"/>
</dbReference>